<dbReference type="EMBL" id="CP096829">
    <property type="protein sequence ID" value="UPZ16765.1"/>
    <property type="molecule type" value="Genomic_DNA"/>
</dbReference>
<evidence type="ECO:0000256" key="1">
    <source>
        <dbReference type="ARBA" id="ARBA00022679"/>
    </source>
</evidence>
<reference evidence="3 4" key="1">
    <citation type="submission" date="2022-04" db="EMBL/GenBank/DDBJ databases">
        <authorList>
            <person name="Ra J.-S."/>
            <person name="Kim S.-B."/>
        </authorList>
    </citation>
    <scope>NUCLEOTIDE SEQUENCE [LARGE SCALE GENOMIC DNA]</scope>
    <source>
        <strain evidence="3 4">MMS21-Er5</strain>
    </source>
</reference>
<evidence type="ECO:0000313" key="4">
    <source>
        <dbReference type="Proteomes" id="UP000829998"/>
    </source>
</evidence>
<proteinExistence type="predicted"/>
<dbReference type="SUPFAM" id="SSF53756">
    <property type="entry name" value="UDP-Glycosyltransferase/glycogen phosphorylase"/>
    <property type="match status" value="1"/>
</dbReference>
<accession>A0ABY4LYJ8</accession>
<evidence type="ECO:0000313" key="3">
    <source>
        <dbReference type="EMBL" id="UPZ16765.1"/>
    </source>
</evidence>
<gene>
    <name evidence="3" type="ORF">M0M44_05335</name>
</gene>
<keyword evidence="1" id="KW-0808">Transferase</keyword>
<dbReference type="Pfam" id="PF00534">
    <property type="entry name" value="Glycos_transf_1"/>
    <property type="match status" value="1"/>
</dbReference>
<name>A0ABY4LYJ8_9FLAO</name>
<dbReference type="Gene3D" id="3.40.50.2000">
    <property type="entry name" value="Glycogen Phosphorylase B"/>
    <property type="match status" value="2"/>
</dbReference>
<organism evidence="3 4">
    <name type="scientific">Flavobacterium humidisoli</name>
    <dbReference type="NCBI Taxonomy" id="2937442"/>
    <lineage>
        <taxon>Bacteria</taxon>
        <taxon>Pseudomonadati</taxon>
        <taxon>Bacteroidota</taxon>
        <taxon>Flavobacteriia</taxon>
        <taxon>Flavobacteriales</taxon>
        <taxon>Flavobacteriaceae</taxon>
        <taxon>Flavobacterium</taxon>
    </lineage>
</organism>
<evidence type="ECO:0000259" key="2">
    <source>
        <dbReference type="Pfam" id="PF00534"/>
    </source>
</evidence>
<dbReference type="Proteomes" id="UP000829998">
    <property type="component" value="Chromosome"/>
</dbReference>
<dbReference type="InterPro" id="IPR001296">
    <property type="entry name" value="Glyco_trans_1"/>
</dbReference>
<protein>
    <submittedName>
        <fullName evidence="3">Glycosyltransferase family 4 protein</fullName>
    </submittedName>
</protein>
<dbReference type="RefSeq" id="WP_248728839.1">
    <property type="nucleotide sequence ID" value="NZ_CP096829.1"/>
</dbReference>
<dbReference type="PANTHER" id="PTHR46401">
    <property type="entry name" value="GLYCOSYLTRANSFERASE WBBK-RELATED"/>
    <property type="match status" value="1"/>
</dbReference>
<feature type="domain" description="Glycosyl transferase family 1" evidence="2">
    <location>
        <begin position="172"/>
        <end position="316"/>
    </location>
</feature>
<sequence>MMKNKIIVNGRFLTQKSTGVQRVATEISKYFQEHYKEEVVFLCPKKKLLNPNAESLNCVKFGYFSGYFWEQIELPLFLFRNKVSLLINFCNTAPILFKKNLIVIHDMAVKENKSWFNWKFVLVYNILFFFNLKNALKIITVSNFSKKEILKFYPDIQQSAIEVVYLGSFLNFNEEEYKKGDYFIAVNSLNSRKNIKVILEAFEHLDPNKYKLRIIGNTFDNIFNNDSLKFNSNITFLNEISDAELMKEISEAKAFINASFYEGFGLTAIEAMSVYTPCILSDIPVYRELYNDTALFFKTDNAMELAQKIENLTYSDNYKDICKRSFEASQKFSWKAASNTYISIVENLKNKRQIEKSPN</sequence>
<keyword evidence="4" id="KW-1185">Reference proteome</keyword>
<dbReference type="PANTHER" id="PTHR46401:SF2">
    <property type="entry name" value="GLYCOSYLTRANSFERASE WBBK-RELATED"/>
    <property type="match status" value="1"/>
</dbReference>
<dbReference type="CDD" id="cd03809">
    <property type="entry name" value="GT4_MtfB-like"/>
    <property type="match status" value="1"/>
</dbReference>